<dbReference type="InterPro" id="IPR040677">
    <property type="entry name" value="LPD7"/>
</dbReference>
<dbReference type="AlphaFoldDB" id="A0A3S4DY75"/>
<feature type="compositionally biased region" description="Acidic residues" evidence="1">
    <location>
        <begin position="187"/>
        <end position="198"/>
    </location>
</feature>
<dbReference type="EMBL" id="UZWE01000050">
    <property type="protein sequence ID" value="VDS10137.1"/>
    <property type="molecule type" value="Genomic_DNA"/>
</dbReference>
<protein>
    <recommendedName>
        <fullName evidence="2">Large polyvalent protein-associated domain-containing protein</fullName>
    </recommendedName>
</protein>
<evidence type="ECO:0000256" key="1">
    <source>
        <dbReference type="SAM" id="MobiDB-lite"/>
    </source>
</evidence>
<name>A0A3S4DY75_9RHOB</name>
<evidence type="ECO:0000259" key="2">
    <source>
        <dbReference type="Pfam" id="PF18821"/>
    </source>
</evidence>
<dbReference type="Pfam" id="PF18821">
    <property type="entry name" value="LPD7"/>
    <property type="match status" value="1"/>
</dbReference>
<evidence type="ECO:0000313" key="4">
    <source>
        <dbReference type="Proteomes" id="UP000270743"/>
    </source>
</evidence>
<feature type="domain" description="Large polyvalent protein-associated" evidence="2">
    <location>
        <begin position="38"/>
        <end position="113"/>
    </location>
</feature>
<gene>
    <name evidence="3" type="ORF">PARHAE_03350</name>
</gene>
<feature type="region of interest" description="Disordered" evidence="1">
    <location>
        <begin position="138"/>
        <end position="204"/>
    </location>
</feature>
<proteinExistence type="predicted"/>
<sequence>MIVGRIRAHNARRSAEGVKVRLWRSLYPVELPSDIAVAFRYVDVSSHSVVFDDGTVVRDMGDSIITTRSTELSIRLMALEAKAKGWSACDIVGNEDFIVGMTIACAELGMKPVGADDQTNALIMATLAEAGYDAAKLGRPGPDAKAAETAPENSAPSTKEKPTDVVPETTRSVSEAATPSDPAEAASDLDADNTDSDTDITPSL</sequence>
<organism evidence="3 4">
    <name type="scientific">Paracoccus haematequi</name>
    <dbReference type="NCBI Taxonomy" id="2491866"/>
    <lineage>
        <taxon>Bacteria</taxon>
        <taxon>Pseudomonadati</taxon>
        <taxon>Pseudomonadota</taxon>
        <taxon>Alphaproteobacteria</taxon>
        <taxon>Rhodobacterales</taxon>
        <taxon>Paracoccaceae</taxon>
        <taxon>Paracoccus</taxon>
    </lineage>
</organism>
<reference evidence="3 4" key="1">
    <citation type="submission" date="2018-12" db="EMBL/GenBank/DDBJ databases">
        <authorList>
            <person name="Criscuolo A."/>
        </authorList>
    </citation>
    <scope>NUCLEOTIDE SEQUENCE [LARGE SCALE GENOMIC DNA]</scope>
    <source>
        <strain evidence="3">ACIP1116241</strain>
    </source>
</reference>
<dbReference type="Proteomes" id="UP000270743">
    <property type="component" value="Unassembled WGS sequence"/>
</dbReference>
<accession>A0A3S4DY75</accession>
<evidence type="ECO:0000313" key="3">
    <source>
        <dbReference type="EMBL" id="VDS10137.1"/>
    </source>
</evidence>
<keyword evidence="4" id="KW-1185">Reference proteome</keyword>